<protein>
    <recommendedName>
        <fullName evidence="4">Beta-barrel porin</fullName>
    </recommendedName>
</protein>
<dbReference type="Pfam" id="PF14121">
    <property type="entry name" value="Porin_10"/>
    <property type="match status" value="1"/>
</dbReference>
<organism evidence="2 3">
    <name type="scientific">Algoriphagus marincola HL-49</name>
    <dbReference type="NCBI Taxonomy" id="1305737"/>
    <lineage>
        <taxon>Bacteria</taxon>
        <taxon>Pseudomonadati</taxon>
        <taxon>Bacteroidota</taxon>
        <taxon>Cytophagia</taxon>
        <taxon>Cytophagales</taxon>
        <taxon>Cyclobacteriaceae</taxon>
        <taxon>Algoriphagus</taxon>
    </lineage>
</organism>
<evidence type="ECO:0000313" key="2">
    <source>
        <dbReference type="EMBL" id="KPQ19185.1"/>
    </source>
</evidence>
<dbReference type="InterPro" id="IPR025631">
    <property type="entry name" value="Porin_10"/>
</dbReference>
<gene>
    <name evidence="2" type="ORF">HLUCCX10_03635</name>
</gene>
<feature type="region of interest" description="Disordered" evidence="1">
    <location>
        <begin position="35"/>
        <end position="64"/>
    </location>
</feature>
<dbReference type="EMBL" id="LJXT01000014">
    <property type="protein sequence ID" value="KPQ19185.1"/>
    <property type="molecule type" value="Genomic_DNA"/>
</dbReference>
<dbReference type="Proteomes" id="UP000050421">
    <property type="component" value="Unassembled WGS sequence"/>
</dbReference>
<dbReference type="eggNOG" id="COG4206">
    <property type="taxonomic scope" value="Bacteria"/>
</dbReference>
<dbReference type="STRING" id="1305737.GCA_000526355_01489"/>
<proteinExistence type="predicted"/>
<feature type="compositionally biased region" description="Low complexity" evidence="1">
    <location>
        <begin position="35"/>
        <end position="54"/>
    </location>
</feature>
<name>A0A0P8AKE1_9BACT</name>
<dbReference type="AlphaFoldDB" id="A0A0P8AKE1"/>
<sequence>MEKTTTVNKSILALFIFFFLGLIQLSFAQRPIPRNGRQVQNPNQRVQQEALQQGEGEEEEQTGRRTLLDDSTRMVFGPTTALFFFEKDIKQNSLTLFPQDTSLTNFHNYDPRAKGGWKYQDLGNIGSAAQPIFYEIPTEIGTRSGFHAYDIYYHNPETRKYFDTKSPFTNMSAFFGGGNRNMLDLEFARNVNPRWNIGFEFHTIRSRKTLNPIARDDNMVDQTSYSLHTNYRSENGRYWFLGNFSRMRHVVNEIGGIIPPEEDSTSVYFTYEDAKVWLRNSQARDLRQDYHFYHEYKVRDGLQIYHVFDRKSQDLKFDALLNSTDSLFYPSTRLLEPDTTRNIHDFSEWKNEFGLKGTFGGFFYNAYAKLRNGRMQNPAFESDNTFNEVFIGGQLIGKLSEKWSLSADGEYLLPGAFRIHGVFQSPWLDVEYTKALYKPSSMQQRYAGNHFNWDNDFDNVGVDQVTGTLKLDIGKAKIRPGLAINRVNNYIYFDENRFPVQADGEAFMLMPSVKSAIRVGKKFQWDAEVIFTSVSGEAADAFRIPELFANTRFYFDSPAFDENVFLQFGLDIRYHSSFFADAYWPSHQQFYLQNTFDVYAYPVVDVFLNFRINRTRVLLKYNHLNSGMMSRDGYFVTPDYTGIRSFIDLGITWYLFD</sequence>
<accession>A0A0P8AKE1</accession>
<dbReference type="PATRIC" id="fig|1305737.6.peg.2687"/>
<evidence type="ECO:0008006" key="4">
    <source>
        <dbReference type="Google" id="ProtNLM"/>
    </source>
</evidence>
<evidence type="ECO:0000313" key="3">
    <source>
        <dbReference type="Proteomes" id="UP000050421"/>
    </source>
</evidence>
<evidence type="ECO:0000256" key="1">
    <source>
        <dbReference type="SAM" id="MobiDB-lite"/>
    </source>
</evidence>
<reference evidence="2 3" key="1">
    <citation type="submission" date="2015-09" db="EMBL/GenBank/DDBJ databases">
        <title>Identification and resolution of microdiversity through metagenomic sequencing of parallel consortia.</title>
        <authorList>
            <person name="Nelson W.C."/>
            <person name="Romine M.F."/>
            <person name="Lindemann S.R."/>
        </authorList>
    </citation>
    <scope>NUCLEOTIDE SEQUENCE [LARGE SCALE GENOMIC DNA]</scope>
    <source>
        <strain evidence="2">HL-49</strain>
    </source>
</reference>
<comment type="caution">
    <text evidence="2">The sequence shown here is derived from an EMBL/GenBank/DDBJ whole genome shotgun (WGS) entry which is preliminary data.</text>
</comment>